<dbReference type="EMBL" id="MNBE01000615">
    <property type="protein sequence ID" value="OKP03831.1"/>
    <property type="molecule type" value="Genomic_DNA"/>
</dbReference>
<sequence>MKTQVVPSPQWENHWKTAKTLKGFENTDGVSCYRNAILQMLFHLPVFLNWVHLCVKAHVDDQGDCPNGRDLDTTEDEDTRCKLCRLHDLLDAFWDPTSDKEDFGVAVDDFWD</sequence>
<dbReference type="Proteomes" id="UP000186955">
    <property type="component" value="Unassembled WGS sequence"/>
</dbReference>
<proteinExistence type="predicted"/>
<evidence type="ECO:0008006" key="3">
    <source>
        <dbReference type="Google" id="ProtNLM"/>
    </source>
</evidence>
<keyword evidence="2" id="KW-1185">Reference proteome</keyword>
<dbReference type="Gene3D" id="3.90.70.10">
    <property type="entry name" value="Cysteine proteinases"/>
    <property type="match status" value="1"/>
</dbReference>
<comment type="caution">
    <text evidence="1">The sequence shown here is derived from an EMBL/GenBank/DDBJ whole genome shotgun (WGS) entry which is preliminary data.</text>
</comment>
<gene>
    <name evidence="1" type="ORF">PENSUB_6840</name>
</gene>
<evidence type="ECO:0000313" key="1">
    <source>
        <dbReference type="EMBL" id="OKP03831.1"/>
    </source>
</evidence>
<accession>A0A1Q5TUC6</accession>
<feature type="non-terminal residue" evidence="1">
    <location>
        <position position="112"/>
    </location>
</feature>
<dbReference type="InterPro" id="IPR038765">
    <property type="entry name" value="Papain-like_cys_pep_sf"/>
</dbReference>
<dbReference type="SUPFAM" id="SSF54001">
    <property type="entry name" value="Cysteine proteinases"/>
    <property type="match status" value="1"/>
</dbReference>
<evidence type="ECO:0000313" key="2">
    <source>
        <dbReference type="Proteomes" id="UP000186955"/>
    </source>
</evidence>
<name>A0A1Q5TUC6_9EURO</name>
<reference evidence="1 2" key="1">
    <citation type="submission" date="2016-10" db="EMBL/GenBank/DDBJ databases">
        <title>Genome sequence of the ascomycete fungus Penicillium subrubescens.</title>
        <authorList>
            <person name="De Vries R.P."/>
            <person name="Peng M."/>
            <person name="Dilokpimol A."/>
            <person name="Hilden K."/>
            <person name="Makela M.R."/>
            <person name="Grigoriev I."/>
            <person name="Riley R."/>
            <person name="Granchi Z."/>
        </authorList>
    </citation>
    <scope>NUCLEOTIDE SEQUENCE [LARGE SCALE GENOMIC DNA]</scope>
    <source>
        <strain evidence="1 2">CBS 132785</strain>
    </source>
</reference>
<protein>
    <recommendedName>
        <fullName evidence="3">USP domain-containing protein</fullName>
    </recommendedName>
</protein>
<organism evidence="1 2">
    <name type="scientific">Penicillium subrubescens</name>
    <dbReference type="NCBI Taxonomy" id="1316194"/>
    <lineage>
        <taxon>Eukaryota</taxon>
        <taxon>Fungi</taxon>
        <taxon>Dikarya</taxon>
        <taxon>Ascomycota</taxon>
        <taxon>Pezizomycotina</taxon>
        <taxon>Eurotiomycetes</taxon>
        <taxon>Eurotiomycetidae</taxon>
        <taxon>Eurotiales</taxon>
        <taxon>Aspergillaceae</taxon>
        <taxon>Penicillium</taxon>
    </lineage>
</organism>
<dbReference type="AlphaFoldDB" id="A0A1Q5TUC6"/>